<reference evidence="7" key="1">
    <citation type="journal article" date="2021" name="PeerJ">
        <title>Extensive microbial diversity within the chicken gut microbiome revealed by metagenomics and culture.</title>
        <authorList>
            <person name="Gilroy R."/>
            <person name="Ravi A."/>
            <person name="Getino M."/>
            <person name="Pursley I."/>
            <person name="Horton D.L."/>
            <person name="Alikhan N.F."/>
            <person name="Baker D."/>
            <person name="Gharbi K."/>
            <person name="Hall N."/>
            <person name="Watson M."/>
            <person name="Adriaenssens E.M."/>
            <person name="Foster-Nyarko E."/>
            <person name="Jarju S."/>
            <person name="Secka A."/>
            <person name="Antonio M."/>
            <person name="Oren A."/>
            <person name="Chaudhuri R.R."/>
            <person name="La Ragione R."/>
            <person name="Hildebrand F."/>
            <person name="Pallen M.J."/>
        </authorList>
    </citation>
    <scope>NUCLEOTIDE SEQUENCE</scope>
    <source>
        <strain evidence="7">ChiGjej1B1-98</strain>
    </source>
</reference>
<organism evidence="7 8">
    <name type="scientific">Candidatus Agrococcus pullicola</name>
    <dbReference type="NCBI Taxonomy" id="2838429"/>
    <lineage>
        <taxon>Bacteria</taxon>
        <taxon>Bacillati</taxon>
        <taxon>Actinomycetota</taxon>
        <taxon>Actinomycetes</taxon>
        <taxon>Micrococcales</taxon>
        <taxon>Microbacteriaceae</taxon>
        <taxon>Agrococcus</taxon>
    </lineage>
</organism>
<name>A0A9D1YSY7_9MICO</name>
<dbReference type="Gene3D" id="3.40.50.9100">
    <property type="entry name" value="Dehydroquinase, class II"/>
    <property type="match status" value="1"/>
</dbReference>
<dbReference type="EMBL" id="DXDC01000034">
    <property type="protein sequence ID" value="HIY64896.1"/>
    <property type="molecule type" value="Genomic_DNA"/>
</dbReference>
<comment type="caution">
    <text evidence="7">The sequence shown here is derived from an EMBL/GenBank/DDBJ whole genome shotgun (WGS) entry which is preliminary data.</text>
</comment>
<reference evidence="7" key="2">
    <citation type="submission" date="2021-04" db="EMBL/GenBank/DDBJ databases">
        <authorList>
            <person name="Gilroy R."/>
        </authorList>
    </citation>
    <scope>NUCLEOTIDE SEQUENCE</scope>
    <source>
        <strain evidence="7">ChiGjej1B1-98</strain>
    </source>
</reference>
<dbReference type="InterPro" id="IPR036441">
    <property type="entry name" value="DHquinase_II_sf"/>
</dbReference>
<comment type="similarity">
    <text evidence="3">Belongs to the type-II 3-dehydroquinase family.</text>
</comment>
<evidence type="ECO:0000256" key="1">
    <source>
        <dbReference type="ARBA" id="ARBA00001864"/>
    </source>
</evidence>
<protein>
    <recommendedName>
        <fullName evidence="5">3-dehydroquinate dehydratase</fullName>
        <ecNumber evidence="5">4.2.1.10</ecNumber>
    </recommendedName>
</protein>
<dbReference type="PIRSF" id="PIRSF001399">
    <property type="entry name" value="DHquinase_II"/>
    <property type="match status" value="1"/>
</dbReference>
<proteinExistence type="inferred from homology"/>
<evidence type="ECO:0000256" key="4">
    <source>
        <dbReference type="ARBA" id="ARBA00011193"/>
    </source>
</evidence>
<feature type="non-terminal residue" evidence="7">
    <location>
        <position position="1"/>
    </location>
</feature>
<evidence type="ECO:0000256" key="6">
    <source>
        <dbReference type="ARBA" id="ARBA00023239"/>
    </source>
</evidence>
<comment type="catalytic activity">
    <reaction evidence="1">
        <text>3-dehydroquinate = 3-dehydroshikimate + H2O</text>
        <dbReference type="Rhea" id="RHEA:21096"/>
        <dbReference type="ChEBI" id="CHEBI:15377"/>
        <dbReference type="ChEBI" id="CHEBI:16630"/>
        <dbReference type="ChEBI" id="CHEBI:32364"/>
        <dbReference type="EC" id="4.2.1.10"/>
    </reaction>
</comment>
<evidence type="ECO:0000256" key="5">
    <source>
        <dbReference type="ARBA" id="ARBA00012060"/>
    </source>
</evidence>
<dbReference type="Pfam" id="PF01220">
    <property type="entry name" value="DHquinase_II"/>
    <property type="match status" value="1"/>
</dbReference>
<evidence type="ECO:0000313" key="7">
    <source>
        <dbReference type="EMBL" id="HIY64896.1"/>
    </source>
</evidence>
<gene>
    <name evidence="7" type="ORF">H9830_01305</name>
</gene>
<dbReference type="InterPro" id="IPR001874">
    <property type="entry name" value="DHquinase_II"/>
</dbReference>
<keyword evidence="6" id="KW-0456">Lyase</keyword>
<dbReference type="Proteomes" id="UP000824005">
    <property type="component" value="Unassembled WGS sequence"/>
</dbReference>
<evidence type="ECO:0000256" key="2">
    <source>
        <dbReference type="ARBA" id="ARBA00004902"/>
    </source>
</evidence>
<evidence type="ECO:0000256" key="3">
    <source>
        <dbReference type="ARBA" id="ARBA00011037"/>
    </source>
</evidence>
<comment type="pathway">
    <text evidence="2">Metabolic intermediate biosynthesis; chorismate biosynthesis; chorismate from D-erythrose 4-phosphate and phosphoenolpyruvate: step 3/7.</text>
</comment>
<accession>A0A9D1YSY7</accession>
<evidence type="ECO:0000313" key="8">
    <source>
        <dbReference type="Proteomes" id="UP000824005"/>
    </source>
</evidence>
<dbReference type="GO" id="GO:0003855">
    <property type="term" value="F:3-dehydroquinate dehydratase activity"/>
    <property type="evidence" value="ECO:0007669"/>
    <property type="project" value="UniProtKB-EC"/>
</dbReference>
<dbReference type="EC" id="4.2.1.10" evidence="5"/>
<comment type="subunit">
    <text evidence="4">Homododecamer.</text>
</comment>
<dbReference type="SUPFAM" id="SSF52304">
    <property type="entry name" value="Type II 3-dehydroquinate dehydratase"/>
    <property type="match status" value="1"/>
</dbReference>
<dbReference type="AlphaFoldDB" id="A0A9D1YSY7"/>
<sequence>IHSSAANADAYIINPAGLTEIGIPTKHALTETGKPVVEVHFANIMAQPSAPRGLPVGPWDSVFSSHVTSVMMGLRQYSYAGAIYALALALDDKTFLGESIDSTVA</sequence>